<dbReference type="EMBL" id="ABXY01000010">
    <property type="protein sequence ID" value="EEB22139.1"/>
    <property type="molecule type" value="Genomic_DNA"/>
</dbReference>
<accession>B6XT69</accession>
<organism evidence="1 2">
    <name type="scientific">Bifidobacterium catenulatum DSM 16992 = JCM 1194 = LMG 11043</name>
    <dbReference type="NCBI Taxonomy" id="566552"/>
    <lineage>
        <taxon>Bacteria</taxon>
        <taxon>Bacillati</taxon>
        <taxon>Actinomycetota</taxon>
        <taxon>Actinomycetes</taxon>
        <taxon>Bifidobacteriales</taxon>
        <taxon>Bifidobacteriaceae</taxon>
        <taxon>Bifidobacterium</taxon>
    </lineage>
</organism>
<name>B6XT69_9BIFI</name>
<dbReference type="Proteomes" id="UP000003882">
    <property type="component" value="Unassembled WGS sequence"/>
</dbReference>
<protein>
    <submittedName>
        <fullName evidence="1">Uncharacterized protein</fullName>
    </submittedName>
</protein>
<sequence length="90" mass="10323">MSLPALERYGFTDVDRVLWAMRGGLANTDWNGLKYRDVKTGNSKAVITMSDLWPNLANPDDAQQFIVDMMRNALRLQTQRNIRLDPSNPR</sequence>
<reference evidence="1 2" key="1">
    <citation type="submission" date="2008-10" db="EMBL/GenBank/DDBJ databases">
        <title>Draft genome sequence of Bifidobacterium catenulatum (DSM 16992).</title>
        <authorList>
            <person name="Sudarsanam P."/>
            <person name="Ley R."/>
            <person name="Guruge J."/>
            <person name="Turnbaugh P.J."/>
            <person name="Mahowald M."/>
            <person name="Liep D."/>
            <person name="Gordon J."/>
        </authorList>
    </citation>
    <scope>NUCLEOTIDE SEQUENCE [LARGE SCALE GENOMIC DNA]</scope>
    <source>
        <strain evidence="1 2">DSM 16992</strain>
    </source>
</reference>
<evidence type="ECO:0000313" key="1">
    <source>
        <dbReference type="EMBL" id="EEB22139.1"/>
    </source>
</evidence>
<evidence type="ECO:0000313" key="2">
    <source>
        <dbReference type="Proteomes" id="UP000003882"/>
    </source>
</evidence>
<gene>
    <name evidence="1" type="ORF">BIFCAT_00379</name>
</gene>
<dbReference type="AlphaFoldDB" id="B6XT69"/>
<comment type="caution">
    <text evidence="1">The sequence shown here is derived from an EMBL/GenBank/DDBJ whole genome shotgun (WGS) entry which is preliminary data.</text>
</comment>
<proteinExistence type="predicted"/>
<reference evidence="1 2" key="2">
    <citation type="submission" date="2008-10" db="EMBL/GenBank/DDBJ databases">
        <authorList>
            <person name="Fulton L."/>
            <person name="Clifton S."/>
            <person name="Fulton B."/>
            <person name="Xu J."/>
            <person name="Minx P."/>
            <person name="Pepin K.H."/>
            <person name="Johnson M."/>
            <person name="Bhonagiri V."/>
            <person name="Nash W.E."/>
            <person name="Mardis E.R."/>
            <person name="Wilson R.K."/>
        </authorList>
    </citation>
    <scope>NUCLEOTIDE SEQUENCE [LARGE SCALE GENOMIC DNA]</scope>
    <source>
        <strain evidence="1 2">DSM 16992</strain>
    </source>
</reference>